<keyword evidence="2" id="KW-1185">Reference proteome</keyword>
<accession>A0A238VL73</accession>
<proteinExistence type="predicted"/>
<organism evidence="1 2">
    <name type="scientific">Puniceibacterium sediminis</name>
    <dbReference type="NCBI Taxonomy" id="1608407"/>
    <lineage>
        <taxon>Bacteria</taxon>
        <taxon>Pseudomonadati</taxon>
        <taxon>Pseudomonadota</taxon>
        <taxon>Alphaproteobacteria</taxon>
        <taxon>Rhodobacterales</taxon>
        <taxon>Paracoccaceae</taxon>
        <taxon>Puniceibacterium</taxon>
    </lineage>
</organism>
<dbReference type="EMBL" id="FZNN01000002">
    <property type="protein sequence ID" value="SNR34867.1"/>
    <property type="molecule type" value="Genomic_DNA"/>
</dbReference>
<reference evidence="1 2" key="1">
    <citation type="submission" date="2017-06" db="EMBL/GenBank/DDBJ databases">
        <authorList>
            <person name="Kim H.J."/>
            <person name="Triplett B.A."/>
        </authorList>
    </citation>
    <scope>NUCLEOTIDE SEQUENCE [LARGE SCALE GENOMIC DNA]</scope>
    <source>
        <strain evidence="1 2">DSM 29052</strain>
    </source>
</reference>
<protein>
    <submittedName>
        <fullName evidence="1">Uncharacterized protein</fullName>
    </submittedName>
</protein>
<dbReference type="Proteomes" id="UP000198417">
    <property type="component" value="Unassembled WGS sequence"/>
</dbReference>
<name>A0A238VL73_9RHOB</name>
<evidence type="ECO:0000313" key="1">
    <source>
        <dbReference type="EMBL" id="SNR34867.1"/>
    </source>
</evidence>
<dbReference type="AlphaFoldDB" id="A0A238VL73"/>
<dbReference type="RefSeq" id="WP_089269264.1">
    <property type="nucleotide sequence ID" value="NZ_FZNN01000002.1"/>
</dbReference>
<evidence type="ECO:0000313" key="2">
    <source>
        <dbReference type="Proteomes" id="UP000198417"/>
    </source>
</evidence>
<sequence length="110" mass="12593">MFFGRRKKWNGQVATFLPTFGLDIETVGHMAALEALDLVYPKGFSAEEGSLYLAYLSYSTFVKEHDQRAVDLKERITHAENTWIASGRVNPTNVIAWQDKARSWEQDLLK</sequence>
<gene>
    <name evidence="1" type="ORF">SAMN06265370_102317</name>
</gene>